<feature type="compositionally biased region" description="Basic residues" evidence="1">
    <location>
        <begin position="127"/>
        <end position="140"/>
    </location>
</feature>
<protein>
    <submittedName>
        <fullName evidence="2">Uncharacterized protein</fullName>
    </submittedName>
</protein>
<dbReference type="AlphaFoldDB" id="A0AA38IUT8"/>
<accession>A0AA38IUT8</accession>
<comment type="caution">
    <text evidence="2">The sequence shown here is derived from an EMBL/GenBank/DDBJ whole genome shotgun (WGS) entry which is preliminary data.</text>
</comment>
<name>A0AA38IUT8_9CUCU</name>
<feature type="region of interest" description="Disordered" evidence="1">
    <location>
        <begin position="79"/>
        <end position="174"/>
    </location>
</feature>
<organism evidence="2 3">
    <name type="scientific">Zophobas morio</name>
    <dbReference type="NCBI Taxonomy" id="2755281"/>
    <lineage>
        <taxon>Eukaryota</taxon>
        <taxon>Metazoa</taxon>
        <taxon>Ecdysozoa</taxon>
        <taxon>Arthropoda</taxon>
        <taxon>Hexapoda</taxon>
        <taxon>Insecta</taxon>
        <taxon>Pterygota</taxon>
        <taxon>Neoptera</taxon>
        <taxon>Endopterygota</taxon>
        <taxon>Coleoptera</taxon>
        <taxon>Polyphaga</taxon>
        <taxon>Cucujiformia</taxon>
        <taxon>Tenebrionidae</taxon>
        <taxon>Zophobas</taxon>
    </lineage>
</organism>
<dbReference type="Proteomes" id="UP001168821">
    <property type="component" value="Unassembled WGS sequence"/>
</dbReference>
<proteinExistence type="predicted"/>
<evidence type="ECO:0000256" key="1">
    <source>
        <dbReference type="SAM" id="MobiDB-lite"/>
    </source>
</evidence>
<evidence type="ECO:0000313" key="3">
    <source>
        <dbReference type="Proteomes" id="UP001168821"/>
    </source>
</evidence>
<sequence>MATSARKTRAPTPTNFQIAANANGDQSAFSRKQTFAEIAKTTLEARPNASRILQIPPAYVQCQSQLIKRIKSTGESLFSIRGDGRRGRCIGGVTDPSPASGKRNPSGPPRSIPPLGNQAKQGGQIKTAKHPRKGRGRRRGASCDGRQAVIATGRGSEGRTPIKKIPASCRAKEQ</sequence>
<dbReference type="EMBL" id="JALNTZ010000002">
    <property type="protein sequence ID" value="KAJ3660282.1"/>
    <property type="molecule type" value="Genomic_DNA"/>
</dbReference>
<reference evidence="2" key="1">
    <citation type="journal article" date="2023" name="G3 (Bethesda)">
        <title>Whole genome assemblies of Zophobas morio and Tenebrio molitor.</title>
        <authorList>
            <person name="Kaur S."/>
            <person name="Stinson S.A."/>
            <person name="diCenzo G.C."/>
        </authorList>
    </citation>
    <scope>NUCLEOTIDE SEQUENCE</scope>
    <source>
        <strain evidence="2">QUZm001</strain>
    </source>
</reference>
<keyword evidence="3" id="KW-1185">Reference proteome</keyword>
<evidence type="ECO:0000313" key="2">
    <source>
        <dbReference type="EMBL" id="KAJ3660282.1"/>
    </source>
</evidence>
<gene>
    <name evidence="2" type="ORF">Zmor_004737</name>
</gene>